<dbReference type="PANTHER" id="PTHR47695:SF4">
    <property type="entry name" value="DISABLED HOMOLOG 1"/>
    <property type="match status" value="1"/>
</dbReference>
<protein>
    <submittedName>
        <fullName evidence="8">DAB adaptor protein 1a</fullName>
    </submittedName>
</protein>
<evidence type="ECO:0000256" key="2">
    <source>
        <dbReference type="ARBA" id="ARBA00022473"/>
    </source>
</evidence>
<dbReference type="PROSITE" id="PS01179">
    <property type="entry name" value="PID"/>
    <property type="match status" value="1"/>
</dbReference>
<accession>A0A8D3B315</accession>
<organism evidence="8 9">
    <name type="scientific">Scophthalmus maximus</name>
    <name type="common">Turbot</name>
    <name type="synonym">Psetta maxima</name>
    <dbReference type="NCBI Taxonomy" id="52904"/>
    <lineage>
        <taxon>Eukaryota</taxon>
        <taxon>Metazoa</taxon>
        <taxon>Chordata</taxon>
        <taxon>Craniata</taxon>
        <taxon>Vertebrata</taxon>
        <taxon>Euteleostomi</taxon>
        <taxon>Actinopterygii</taxon>
        <taxon>Neopterygii</taxon>
        <taxon>Teleostei</taxon>
        <taxon>Neoteleostei</taxon>
        <taxon>Acanthomorphata</taxon>
        <taxon>Carangaria</taxon>
        <taxon>Pleuronectiformes</taxon>
        <taxon>Pleuronectoidei</taxon>
        <taxon>Scophthalmidae</taxon>
        <taxon>Scophthalmus</taxon>
    </lineage>
</organism>
<evidence type="ECO:0000256" key="1">
    <source>
        <dbReference type="ARBA" id="ARBA00004496"/>
    </source>
</evidence>
<reference evidence="8" key="2">
    <citation type="submission" date="2025-08" db="UniProtKB">
        <authorList>
            <consortium name="Ensembl"/>
        </authorList>
    </citation>
    <scope>IDENTIFICATION</scope>
</reference>
<feature type="domain" description="PID" evidence="7">
    <location>
        <begin position="38"/>
        <end position="170"/>
    </location>
</feature>
<keyword evidence="2" id="KW-0217">Developmental protein</keyword>
<reference evidence="8" key="1">
    <citation type="submission" date="2023-05" db="EMBL/GenBank/DDBJ databases">
        <title>High-quality long-read genome of Scophthalmus maximus.</title>
        <authorList>
            <person name="Lien S."/>
            <person name="Martinez P."/>
        </authorList>
    </citation>
    <scope>NUCLEOTIDE SEQUENCE [LARGE SCALE GENOMIC DNA]</scope>
</reference>
<dbReference type="OMA" id="FDEKTGX"/>
<dbReference type="GO" id="GO:0005737">
    <property type="term" value="C:cytoplasm"/>
    <property type="evidence" value="ECO:0007669"/>
    <property type="project" value="UniProtKB-SubCell"/>
</dbReference>
<dbReference type="PANTHER" id="PTHR47695">
    <property type="entry name" value="PID DOMAIN-CONTAINING PROTEIN"/>
    <property type="match status" value="1"/>
</dbReference>
<dbReference type="SMART" id="SM00462">
    <property type="entry name" value="PTB"/>
    <property type="match status" value="1"/>
</dbReference>
<dbReference type="Pfam" id="PF00640">
    <property type="entry name" value="PID"/>
    <property type="match status" value="1"/>
</dbReference>
<dbReference type="Ensembl" id="ENSSMAT00000028022.2">
    <property type="protein sequence ID" value="ENSSMAP00000027679.1"/>
    <property type="gene ID" value="ENSSMAG00000016830.2"/>
</dbReference>
<dbReference type="InterPro" id="IPR048559">
    <property type="entry name" value="DAB1/2_SBM"/>
</dbReference>
<dbReference type="AlphaFoldDB" id="A0A8D3B315"/>
<keyword evidence="3" id="KW-0963">Cytoplasm</keyword>
<feature type="region of interest" description="Disordered" evidence="6">
    <location>
        <begin position="431"/>
        <end position="466"/>
    </location>
</feature>
<feature type="region of interest" description="Disordered" evidence="6">
    <location>
        <begin position="1"/>
        <end position="27"/>
    </location>
</feature>
<feature type="compositionally biased region" description="Low complexity" evidence="6">
    <location>
        <begin position="256"/>
        <end position="269"/>
    </location>
</feature>
<evidence type="ECO:0000256" key="4">
    <source>
        <dbReference type="ARBA" id="ARBA00022553"/>
    </source>
</evidence>
<evidence type="ECO:0000256" key="3">
    <source>
        <dbReference type="ARBA" id="ARBA00022490"/>
    </source>
</evidence>
<dbReference type="Proteomes" id="UP000694558">
    <property type="component" value="Chromosome 12"/>
</dbReference>
<keyword evidence="4" id="KW-0597">Phosphoprotein</keyword>
<proteinExistence type="predicted"/>
<evidence type="ECO:0000313" key="9">
    <source>
        <dbReference type="Proteomes" id="UP000694558"/>
    </source>
</evidence>
<evidence type="ECO:0000259" key="7">
    <source>
        <dbReference type="PROSITE" id="PS01179"/>
    </source>
</evidence>
<dbReference type="FunFam" id="2.30.29.30:FF:000035">
    <property type="entry name" value="Disabled homolog 2 isoform 1"/>
    <property type="match status" value="1"/>
</dbReference>
<feature type="compositionally biased region" description="Basic and acidic residues" evidence="6">
    <location>
        <begin position="16"/>
        <end position="27"/>
    </location>
</feature>
<evidence type="ECO:0000313" key="8">
    <source>
        <dbReference type="Ensembl" id="ENSSMAP00000027679.1"/>
    </source>
</evidence>
<feature type="compositionally biased region" description="Basic residues" evidence="6">
    <location>
        <begin position="237"/>
        <end position="255"/>
    </location>
</feature>
<dbReference type="InterPro" id="IPR011993">
    <property type="entry name" value="PH-like_dom_sf"/>
</dbReference>
<feature type="region of interest" description="Disordered" evidence="6">
    <location>
        <begin position="226"/>
        <end position="269"/>
    </location>
</feature>
<comment type="subcellular location">
    <subcellularLocation>
        <location evidence="1">Cytoplasm</location>
    </subcellularLocation>
</comment>
<dbReference type="Gene3D" id="2.30.29.30">
    <property type="entry name" value="Pleckstrin-homology domain (PH domain)/Phosphotyrosine-binding domain (PTB)"/>
    <property type="match status" value="1"/>
</dbReference>
<feature type="compositionally biased region" description="Low complexity" evidence="6">
    <location>
        <begin position="436"/>
        <end position="459"/>
    </location>
</feature>
<dbReference type="CDD" id="cd01215">
    <property type="entry name" value="PTB_Dab"/>
    <property type="match status" value="1"/>
</dbReference>
<dbReference type="GO" id="GO:0001764">
    <property type="term" value="P:neuron migration"/>
    <property type="evidence" value="ECO:0007669"/>
    <property type="project" value="TreeGrafter"/>
</dbReference>
<evidence type="ECO:0000256" key="5">
    <source>
        <dbReference type="ARBA" id="ARBA00022782"/>
    </source>
</evidence>
<feature type="compositionally biased region" description="Low complexity" evidence="6">
    <location>
        <begin position="545"/>
        <end position="568"/>
    </location>
</feature>
<feature type="compositionally biased region" description="Low complexity" evidence="6">
    <location>
        <begin position="528"/>
        <end position="537"/>
    </location>
</feature>
<dbReference type="GeneTree" id="ENSGT00940000158038"/>
<keyword evidence="5" id="KW-0221">Differentiation</keyword>
<dbReference type="Pfam" id="PF21792">
    <property type="entry name" value="DAB2_SBM"/>
    <property type="match status" value="1"/>
</dbReference>
<evidence type="ECO:0000256" key="6">
    <source>
        <dbReference type="SAM" id="MobiDB-lite"/>
    </source>
</evidence>
<dbReference type="InterPro" id="IPR048561">
    <property type="entry name" value="Dab_PTB"/>
</dbReference>
<name>A0A8D3B315_SCOMX</name>
<dbReference type="SUPFAM" id="SSF50729">
    <property type="entry name" value="PH domain-like"/>
    <property type="match status" value="1"/>
</dbReference>
<dbReference type="InterPro" id="IPR006020">
    <property type="entry name" value="PTB/PI_dom"/>
</dbReference>
<sequence length="615" mass="66113">MSTETELQPAVRPSTVRRDSKRKGQDRSEATLIRRFKGDGVRYKAKLIGLDEVTAARGDKLCQDSMMKLKGIAAAARSKGDHKQKVFLTVSFGGIKIFDEKSGVLLHHHAVHEISYIAKDITDHRAFGYVCGKEGNHRFVAIKTAQSAEPVILDLRDLFQLIYEIKQREEIEKKAQKDKQCEQAVYQTILEEDLEDPVYQYIVFEAGHEPIRDQSEEGIYQVPTSQQKEGVYDVPKRHPNGHLTPHHHPQHHHYHGQPLRQQQTEPSQQQEVAALIDLDLEMVTQNINQLEIFGDMSTPPDITSPSTPASPANTLDPSLGLHPPTELFAPFNPASVPSGYVTMGAVPPGHWSQQAFAAQTPLAFGVQSPLGPVAQVLPGGQPLIWGQANIFPATQQQWAAMAAGAFSPTAYLPAQPVGTLPAAMFQTLTPVTPMTPAGESHSGAGASASAPSPSASSSPQHGERGKKMGKEMFKDFQLAKPPAMPSKKGDQPGLAGTSEAFSSYFSRVGTAQDTDDCDDFDISQMNLTPVTSTTPSTNSPPTPAPRQSSPSKSSASHVSDPPTDATDPPTDDSFGEAEGSPSRSGEEDAACGSGSPCPSETAEPNPDQASPEAGS</sequence>
<gene>
    <name evidence="8" type="primary">DAB1</name>
</gene>
<feature type="region of interest" description="Disordered" evidence="6">
    <location>
        <begin position="515"/>
        <end position="615"/>
    </location>
</feature>